<gene>
    <name evidence="8" type="ORF">EMWEY_00008370</name>
</gene>
<name>U6M4N9_EIMMA</name>
<feature type="region of interest" description="Disordered" evidence="7">
    <location>
        <begin position="133"/>
        <end position="157"/>
    </location>
</feature>
<dbReference type="InterPro" id="IPR019734">
    <property type="entry name" value="TPR_rpt"/>
</dbReference>
<dbReference type="PANTHER" id="PTHR14781">
    <property type="entry name" value="INTRAFLAGELLAR TRANSPORT PROTEIN 56"/>
    <property type="match status" value="1"/>
</dbReference>
<reference evidence="8" key="1">
    <citation type="submission" date="2013-10" db="EMBL/GenBank/DDBJ databases">
        <title>Genomic analysis of the causative agents of coccidiosis in chickens.</title>
        <authorList>
            <person name="Reid A.J."/>
            <person name="Blake D."/>
            <person name="Billington K."/>
            <person name="Browne H."/>
            <person name="Dunn M."/>
            <person name="Hung S."/>
            <person name="Kawahara F."/>
            <person name="Miranda-Saavedra D."/>
            <person name="Mourier T."/>
            <person name="Nagra H."/>
            <person name="Otto T.D."/>
            <person name="Rawlings N."/>
            <person name="Sanchez A."/>
            <person name="Sanders M."/>
            <person name="Subramaniam C."/>
            <person name="Tay Y."/>
            <person name="Dear P."/>
            <person name="Doerig C."/>
            <person name="Gruber A."/>
            <person name="Parkinson J."/>
            <person name="Shirley M."/>
            <person name="Wan K.L."/>
            <person name="Berriman M."/>
            <person name="Tomley F."/>
            <person name="Pain A."/>
        </authorList>
    </citation>
    <scope>NUCLEOTIDE SEQUENCE [LARGE SCALE GENOMIC DNA]</scope>
    <source>
        <strain evidence="8">Weybridge</strain>
    </source>
</reference>
<proteinExistence type="inferred from homology"/>
<evidence type="ECO:0000256" key="4">
    <source>
        <dbReference type="ARBA" id="ARBA00022737"/>
    </source>
</evidence>
<dbReference type="GO" id="GO:0035735">
    <property type="term" value="P:intraciliary transport involved in cilium assembly"/>
    <property type="evidence" value="ECO:0007669"/>
    <property type="project" value="TreeGrafter"/>
</dbReference>
<dbReference type="VEuPathDB" id="ToxoDB:EMWEY_00008370"/>
<dbReference type="AlphaFoldDB" id="U6M4N9"/>
<comment type="similarity">
    <text evidence="2">Belongs to the IFT56 family.</text>
</comment>
<evidence type="ECO:0000313" key="8">
    <source>
        <dbReference type="EMBL" id="CDJ57419.1"/>
    </source>
</evidence>
<evidence type="ECO:0000256" key="3">
    <source>
        <dbReference type="ARBA" id="ARBA00019387"/>
    </source>
</evidence>
<evidence type="ECO:0000256" key="7">
    <source>
        <dbReference type="SAM" id="MobiDB-lite"/>
    </source>
</evidence>
<dbReference type="GO" id="GO:0097546">
    <property type="term" value="C:ciliary base"/>
    <property type="evidence" value="ECO:0007669"/>
    <property type="project" value="TreeGrafter"/>
</dbReference>
<keyword evidence="9" id="KW-1185">Reference proteome</keyword>
<dbReference type="EMBL" id="HG719275">
    <property type="protein sequence ID" value="CDJ57419.1"/>
    <property type="molecule type" value="Genomic_DNA"/>
</dbReference>
<keyword evidence="6" id="KW-0966">Cell projection</keyword>
<evidence type="ECO:0000256" key="5">
    <source>
        <dbReference type="ARBA" id="ARBA00022803"/>
    </source>
</evidence>
<dbReference type="GO" id="GO:0036064">
    <property type="term" value="C:ciliary basal body"/>
    <property type="evidence" value="ECO:0007669"/>
    <property type="project" value="TreeGrafter"/>
</dbReference>
<dbReference type="GO" id="GO:0035720">
    <property type="term" value="P:intraciliary anterograde transport"/>
    <property type="evidence" value="ECO:0007669"/>
    <property type="project" value="TreeGrafter"/>
</dbReference>
<organism evidence="8 9">
    <name type="scientific">Eimeria maxima</name>
    <name type="common">Coccidian parasite</name>
    <dbReference type="NCBI Taxonomy" id="5804"/>
    <lineage>
        <taxon>Eukaryota</taxon>
        <taxon>Sar</taxon>
        <taxon>Alveolata</taxon>
        <taxon>Apicomplexa</taxon>
        <taxon>Conoidasida</taxon>
        <taxon>Coccidia</taxon>
        <taxon>Eucoccidiorida</taxon>
        <taxon>Eimeriorina</taxon>
        <taxon>Eimeriidae</taxon>
        <taxon>Eimeria</taxon>
    </lineage>
</organism>
<evidence type="ECO:0000256" key="1">
    <source>
        <dbReference type="ARBA" id="ARBA00004138"/>
    </source>
</evidence>
<reference evidence="8" key="2">
    <citation type="submission" date="2013-10" db="EMBL/GenBank/DDBJ databases">
        <authorList>
            <person name="Aslett M."/>
        </authorList>
    </citation>
    <scope>NUCLEOTIDE SEQUENCE [LARGE SCALE GENOMIC DNA]</scope>
    <source>
        <strain evidence="8">Weybridge</strain>
    </source>
</reference>
<protein>
    <recommendedName>
        <fullName evidence="3">Intraflagellar transport protein 56</fullName>
    </recommendedName>
</protein>
<keyword evidence="4" id="KW-0677">Repeat</keyword>
<dbReference type="OMA" id="NIMAFRD"/>
<dbReference type="PANTHER" id="PTHR14781:SF0">
    <property type="entry name" value="INTRAFLAGELLAR TRANSPORT PROTEIN 56"/>
    <property type="match status" value="1"/>
</dbReference>
<dbReference type="InterPro" id="IPR011990">
    <property type="entry name" value="TPR-like_helical_dom_sf"/>
</dbReference>
<dbReference type="SUPFAM" id="SSF48452">
    <property type="entry name" value="TPR-like"/>
    <property type="match status" value="2"/>
</dbReference>
<keyword evidence="5" id="KW-0802">TPR repeat</keyword>
<comment type="subcellular location">
    <subcellularLocation>
        <location evidence="1">Cell projection</location>
        <location evidence="1">Cilium</location>
    </subcellularLocation>
</comment>
<sequence length="674" mass="75249">MSADGSTASGGAEHFLVNTAKAGGGIASNSSATCSCSHTSSSIRNDKEPPSLSDLLSRRDFAAAASLVQLTRSSRTPKSALPKTDLWVAYCFYHSRAYEQALLLYETLSKISVRDIQYSDRISWESIKAGREPRAEAKPETHSALNETTSIGHNSPDDIAAAEATLSEMTEEEIEGLPLLIAACHFRLRQPEKGLVEIKRAPPSPKQRRLLLLLRMQQQQHQQQKTQQRHGGEAWFAIDKEIEALEGGSTEDILCAAAAHFFRCRFEKAVKLYEDLLSVHPEAFAFKVYEAICCYKMGEIDKAQSLAEDYLSVHPLSLVASNVLFCCLMERGDKQAAHALLQELGKQTGTPIEDLQTAYDPLRLNVCLFTQEEANSIPMELLSLVDSIPEARYNLAVNYLRQNRPERALALLQEVSLNISASCRAKAVKAAALLQLGQQQMKRCLLEEAESLFLEVAEEAPQTRQGSASRLESLMLAHYLKNDLEKAWGYGEQLKSIDNHQPAVWWSLMSIAVSLGREEEALDCLLHIEDESYWQDELYQQWFVRLHIKAGLHREAFRLCLQQQGNPGFPKLMLQCAVDCHVMQHYRSALEAFSIVLQLEPTENSEKGFRAAASGLVLHIACGKENGDTLPWLLQLLRSVGDPQLDEVRAAAEHLMLHFAEQKQQKIHAETEGD</sequence>
<dbReference type="Pfam" id="PF13174">
    <property type="entry name" value="TPR_6"/>
    <property type="match status" value="1"/>
</dbReference>
<dbReference type="GeneID" id="25334823"/>
<dbReference type="Proteomes" id="UP000030763">
    <property type="component" value="Unassembled WGS sequence"/>
</dbReference>
<evidence type="ECO:0000313" key="9">
    <source>
        <dbReference type="Proteomes" id="UP000030763"/>
    </source>
</evidence>
<dbReference type="Gene3D" id="1.25.40.10">
    <property type="entry name" value="Tetratricopeptide repeat domain"/>
    <property type="match status" value="1"/>
</dbReference>
<dbReference type="GO" id="GO:0120170">
    <property type="term" value="F:intraciliary transport particle B binding"/>
    <property type="evidence" value="ECO:0007669"/>
    <property type="project" value="TreeGrafter"/>
</dbReference>
<evidence type="ECO:0000256" key="2">
    <source>
        <dbReference type="ARBA" id="ARBA00007834"/>
    </source>
</evidence>
<dbReference type="OrthoDB" id="95390at2759"/>
<feature type="compositionally biased region" description="Polar residues" evidence="7">
    <location>
        <begin position="143"/>
        <end position="153"/>
    </location>
</feature>
<accession>U6M4N9</accession>
<evidence type="ECO:0000256" key="6">
    <source>
        <dbReference type="ARBA" id="ARBA00023273"/>
    </source>
</evidence>
<dbReference type="SMART" id="SM00028">
    <property type="entry name" value="TPR"/>
    <property type="match status" value="4"/>
</dbReference>
<dbReference type="RefSeq" id="XP_013334067.1">
    <property type="nucleotide sequence ID" value="XM_013478613.1"/>
</dbReference>
<dbReference type="InterPro" id="IPR030511">
    <property type="entry name" value="TTC26"/>
</dbReference>
<dbReference type="GO" id="GO:0030992">
    <property type="term" value="C:intraciliary transport particle B"/>
    <property type="evidence" value="ECO:0007669"/>
    <property type="project" value="TreeGrafter"/>
</dbReference>